<organism evidence="12 13">
    <name type="scientific">Anaerococcus octavius</name>
    <dbReference type="NCBI Taxonomy" id="54007"/>
    <lineage>
        <taxon>Bacteria</taxon>
        <taxon>Bacillati</taxon>
        <taxon>Bacillota</taxon>
        <taxon>Tissierellia</taxon>
        <taxon>Tissierellales</taxon>
        <taxon>Peptoniphilaceae</taxon>
        <taxon>Anaerococcus</taxon>
    </lineage>
</organism>
<evidence type="ECO:0000256" key="5">
    <source>
        <dbReference type="ARBA" id="ARBA00022679"/>
    </source>
</evidence>
<keyword evidence="9" id="KW-0902">Two-component regulatory system</keyword>
<dbReference type="PANTHER" id="PTHR45528:SF8">
    <property type="entry name" value="HISTIDINE KINASE"/>
    <property type="match status" value="1"/>
</dbReference>
<dbReference type="InterPro" id="IPR036890">
    <property type="entry name" value="HATPase_C_sf"/>
</dbReference>
<name>A0A2I1M8Q9_9FIRM</name>
<dbReference type="PROSITE" id="PS50109">
    <property type="entry name" value="HIS_KIN"/>
    <property type="match status" value="1"/>
</dbReference>
<evidence type="ECO:0000256" key="9">
    <source>
        <dbReference type="ARBA" id="ARBA00023012"/>
    </source>
</evidence>
<evidence type="ECO:0000256" key="1">
    <source>
        <dbReference type="ARBA" id="ARBA00000085"/>
    </source>
</evidence>
<dbReference type="Proteomes" id="UP000234335">
    <property type="component" value="Unassembled WGS sequence"/>
</dbReference>
<keyword evidence="10" id="KW-0472">Membrane</keyword>
<dbReference type="EC" id="2.7.13.3" evidence="3"/>
<protein>
    <recommendedName>
        <fullName evidence="3">histidine kinase</fullName>
        <ecNumber evidence="3">2.7.13.3</ecNumber>
    </recommendedName>
</protein>
<dbReference type="InterPro" id="IPR008358">
    <property type="entry name" value="Sig_transdc_His_kin/Pase_MprB"/>
</dbReference>
<proteinExistence type="predicted"/>
<keyword evidence="4" id="KW-0597">Phosphoprotein</keyword>
<keyword evidence="6" id="KW-0812">Transmembrane</keyword>
<keyword evidence="13" id="KW-1185">Reference proteome</keyword>
<dbReference type="InterPro" id="IPR036097">
    <property type="entry name" value="HisK_dim/P_sf"/>
</dbReference>
<dbReference type="SMART" id="SM00388">
    <property type="entry name" value="HisKA"/>
    <property type="match status" value="1"/>
</dbReference>
<dbReference type="InterPro" id="IPR005467">
    <property type="entry name" value="His_kinase_dom"/>
</dbReference>
<evidence type="ECO:0000256" key="4">
    <source>
        <dbReference type="ARBA" id="ARBA00022553"/>
    </source>
</evidence>
<dbReference type="RefSeq" id="WP_101540521.1">
    <property type="nucleotide sequence ID" value="NZ_CALTZC010000013.1"/>
</dbReference>
<accession>A0A2I1M8Q9</accession>
<dbReference type="EMBL" id="PKGS01000004">
    <property type="protein sequence ID" value="PKZ16498.1"/>
    <property type="molecule type" value="Genomic_DNA"/>
</dbReference>
<evidence type="ECO:0000313" key="12">
    <source>
        <dbReference type="EMBL" id="PKZ16498.1"/>
    </source>
</evidence>
<keyword evidence="5" id="KW-0808">Transferase</keyword>
<dbReference type="Gene3D" id="1.10.287.130">
    <property type="match status" value="1"/>
</dbReference>
<evidence type="ECO:0000256" key="3">
    <source>
        <dbReference type="ARBA" id="ARBA00012438"/>
    </source>
</evidence>
<evidence type="ECO:0000256" key="8">
    <source>
        <dbReference type="ARBA" id="ARBA00022989"/>
    </source>
</evidence>
<dbReference type="GO" id="GO:0005886">
    <property type="term" value="C:plasma membrane"/>
    <property type="evidence" value="ECO:0007669"/>
    <property type="project" value="TreeGrafter"/>
</dbReference>
<dbReference type="SMART" id="SM00387">
    <property type="entry name" value="HATPase_c"/>
    <property type="match status" value="1"/>
</dbReference>
<evidence type="ECO:0000256" key="10">
    <source>
        <dbReference type="ARBA" id="ARBA00023136"/>
    </source>
</evidence>
<dbReference type="InterPro" id="IPR003661">
    <property type="entry name" value="HisK_dim/P_dom"/>
</dbReference>
<keyword evidence="7" id="KW-0418">Kinase</keyword>
<dbReference type="SUPFAM" id="SSF55874">
    <property type="entry name" value="ATPase domain of HSP90 chaperone/DNA topoisomerase II/histidine kinase"/>
    <property type="match status" value="1"/>
</dbReference>
<evidence type="ECO:0000256" key="2">
    <source>
        <dbReference type="ARBA" id="ARBA00004141"/>
    </source>
</evidence>
<evidence type="ECO:0000256" key="7">
    <source>
        <dbReference type="ARBA" id="ARBA00022777"/>
    </source>
</evidence>
<dbReference type="PRINTS" id="PR01780">
    <property type="entry name" value="LANTIREGPROT"/>
</dbReference>
<dbReference type="Pfam" id="PF02518">
    <property type="entry name" value="HATPase_c"/>
    <property type="match status" value="1"/>
</dbReference>
<sequence length="302" mass="35204">MYAIWILALLLVISLTVNVLIIREVYNICQEVNFLIENNTQMRISTGFSIRPFDQLTEIINKFLDSYHNKEKAYINKEKYLQNTIRGLSHDIRTPLTSLDGYLQVIADNKENSDNYKYFSIMKNRINSLNNILDQLFTFVKLQEEEYQLEMEEIDLSSLALQTLFNYYEDFKFKNIEPEIDFTDKKVFVMANVDALERIFQNIYKNILEHGQNPLSLSLFEEENKVIFVSKNKIKDDLIVNKDDVFKEFYKADDSRNSSSTGLGLAITKGLVEKLDGQISADVKKGYFIIKITFDPIKKASK</sequence>
<evidence type="ECO:0000313" key="13">
    <source>
        <dbReference type="Proteomes" id="UP000234335"/>
    </source>
</evidence>
<dbReference type="CDD" id="cd00082">
    <property type="entry name" value="HisKA"/>
    <property type="match status" value="1"/>
</dbReference>
<dbReference type="GO" id="GO:0000155">
    <property type="term" value="F:phosphorelay sensor kinase activity"/>
    <property type="evidence" value="ECO:0007669"/>
    <property type="project" value="InterPro"/>
</dbReference>
<reference evidence="12 13" key="1">
    <citation type="submission" date="2017-12" db="EMBL/GenBank/DDBJ databases">
        <title>Phylogenetic diversity of female urinary microbiome.</title>
        <authorList>
            <person name="Thomas-White K."/>
            <person name="Wolfe A.J."/>
        </authorList>
    </citation>
    <scope>NUCLEOTIDE SEQUENCE [LARGE SCALE GENOMIC DNA]</scope>
    <source>
        <strain evidence="12 13">UMB0119</strain>
    </source>
</reference>
<comment type="caution">
    <text evidence="12">The sequence shown here is derived from an EMBL/GenBank/DDBJ whole genome shotgun (WGS) entry which is preliminary data.</text>
</comment>
<gene>
    <name evidence="12" type="ORF">CYJ34_06705</name>
</gene>
<keyword evidence="8" id="KW-1133">Transmembrane helix</keyword>
<dbReference type="SUPFAM" id="SSF47384">
    <property type="entry name" value="Homodimeric domain of signal transducing histidine kinase"/>
    <property type="match status" value="1"/>
</dbReference>
<dbReference type="Gene3D" id="3.30.565.10">
    <property type="entry name" value="Histidine kinase-like ATPase, C-terminal domain"/>
    <property type="match status" value="1"/>
</dbReference>
<dbReference type="PANTHER" id="PTHR45528">
    <property type="entry name" value="SENSOR HISTIDINE KINASE CPXA"/>
    <property type="match status" value="1"/>
</dbReference>
<evidence type="ECO:0000259" key="11">
    <source>
        <dbReference type="PROSITE" id="PS50109"/>
    </source>
</evidence>
<dbReference type="Pfam" id="PF00512">
    <property type="entry name" value="HisKA"/>
    <property type="match status" value="1"/>
</dbReference>
<comment type="subcellular location">
    <subcellularLocation>
        <location evidence="2">Membrane</location>
        <topology evidence="2">Multi-pass membrane protein</topology>
    </subcellularLocation>
</comment>
<dbReference type="InterPro" id="IPR050398">
    <property type="entry name" value="HssS/ArlS-like"/>
</dbReference>
<dbReference type="InterPro" id="IPR003594">
    <property type="entry name" value="HATPase_dom"/>
</dbReference>
<dbReference type="AlphaFoldDB" id="A0A2I1M8Q9"/>
<evidence type="ECO:0000256" key="6">
    <source>
        <dbReference type="ARBA" id="ARBA00022692"/>
    </source>
</evidence>
<comment type="catalytic activity">
    <reaction evidence="1">
        <text>ATP + protein L-histidine = ADP + protein N-phospho-L-histidine.</text>
        <dbReference type="EC" id="2.7.13.3"/>
    </reaction>
</comment>
<feature type="domain" description="Histidine kinase" evidence="11">
    <location>
        <begin position="87"/>
        <end position="298"/>
    </location>
</feature>